<evidence type="ECO:0000313" key="1">
    <source>
        <dbReference type="EMBL" id="URD99877.1"/>
    </source>
</evidence>
<dbReference type="PANTHER" id="PTHR33401">
    <property type="entry name" value="LIGHT-HARVESTING COMPLEX-LIKE PROTEIN OHP2, CHLOROPLASTIC"/>
    <property type="match status" value="1"/>
</dbReference>
<dbReference type="OrthoDB" id="1921202at2759"/>
<dbReference type="EMBL" id="CP097506">
    <property type="protein sequence ID" value="URD99877.1"/>
    <property type="molecule type" value="Genomic_DNA"/>
</dbReference>
<accession>A0A9E7FRH6</accession>
<dbReference type="Proteomes" id="UP001055439">
    <property type="component" value="Chromosome 4"/>
</dbReference>
<proteinExistence type="predicted"/>
<dbReference type="PANTHER" id="PTHR33401:SF19">
    <property type="entry name" value="(RAPE) HYPOTHETICAL PROTEIN"/>
    <property type="match status" value="1"/>
</dbReference>
<organism evidence="1 2">
    <name type="scientific">Musa troglodytarum</name>
    <name type="common">fe'i banana</name>
    <dbReference type="NCBI Taxonomy" id="320322"/>
    <lineage>
        <taxon>Eukaryota</taxon>
        <taxon>Viridiplantae</taxon>
        <taxon>Streptophyta</taxon>
        <taxon>Embryophyta</taxon>
        <taxon>Tracheophyta</taxon>
        <taxon>Spermatophyta</taxon>
        <taxon>Magnoliopsida</taxon>
        <taxon>Liliopsida</taxon>
        <taxon>Zingiberales</taxon>
        <taxon>Musaceae</taxon>
        <taxon>Musa</taxon>
    </lineage>
</organism>
<name>A0A9E7FRH6_9LILI</name>
<dbReference type="AlphaFoldDB" id="A0A9E7FRH6"/>
<sequence length="133" mass="14646">MRLSSCNCHYPLICCCKSSSHYYPPCPPKSQWGDAENVSASPAPASTILEEKPSEEKVVVEQTSAEDGKDEILLKSSLKKPRASHLEPVGKGNVKWLDLLGKELVEIKEFEAIESEDSEDYADDSTACICLIQ</sequence>
<evidence type="ECO:0000313" key="2">
    <source>
        <dbReference type="Proteomes" id="UP001055439"/>
    </source>
</evidence>
<keyword evidence="2" id="KW-1185">Reference proteome</keyword>
<gene>
    <name evidence="1" type="ORF">MUK42_29040</name>
</gene>
<protein>
    <submittedName>
        <fullName evidence="1">Uncharacterized protein</fullName>
    </submittedName>
</protein>
<reference evidence="1" key="1">
    <citation type="submission" date="2022-05" db="EMBL/GenBank/DDBJ databases">
        <title>The Musa troglodytarum L. genome provides insights into the mechanism of non-climacteric behaviour and enrichment of carotenoids.</title>
        <authorList>
            <person name="Wang J."/>
        </authorList>
    </citation>
    <scope>NUCLEOTIDE SEQUENCE</scope>
    <source>
        <tissue evidence="1">Leaf</tissue>
    </source>
</reference>